<evidence type="ECO:0000256" key="5">
    <source>
        <dbReference type="ARBA" id="ARBA00023445"/>
    </source>
</evidence>
<evidence type="ECO:0000256" key="2">
    <source>
        <dbReference type="ARBA" id="ARBA00022857"/>
    </source>
</evidence>
<evidence type="ECO:0000256" key="3">
    <source>
        <dbReference type="ARBA" id="ARBA00023002"/>
    </source>
</evidence>
<dbReference type="InterPro" id="IPR002225">
    <property type="entry name" value="3Beta_OHSteriod_DH/Estase"/>
</dbReference>
<accession>A0AAQ3PC83</accession>
<dbReference type="Gene3D" id="3.40.50.720">
    <property type="entry name" value="NAD(P)-binding Rossmann-like Domain"/>
    <property type="match status" value="2"/>
</dbReference>
<keyword evidence="9" id="KW-1185">Reference proteome</keyword>
<dbReference type="Proteomes" id="UP001374535">
    <property type="component" value="Chromosome 1"/>
</dbReference>
<evidence type="ECO:0000256" key="4">
    <source>
        <dbReference type="ARBA" id="ARBA00023241"/>
    </source>
</evidence>
<keyword evidence="3" id="KW-0560">Oxidoreductase</keyword>
<dbReference type="EMBL" id="CP144700">
    <property type="protein sequence ID" value="WVZ25648.1"/>
    <property type="molecule type" value="Genomic_DNA"/>
</dbReference>
<dbReference type="SUPFAM" id="SSF51735">
    <property type="entry name" value="NAD(P)-binding Rossmann-fold domains"/>
    <property type="match status" value="2"/>
</dbReference>
<keyword evidence="4" id="KW-0284">Flavonoid biosynthesis</keyword>
<dbReference type="GO" id="GO:0006694">
    <property type="term" value="P:steroid biosynthetic process"/>
    <property type="evidence" value="ECO:0007669"/>
    <property type="project" value="InterPro"/>
</dbReference>
<dbReference type="CDD" id="cd08958">
    <property type="entry name" value="FR_SDR_e"/>
    <property type="match status" value="1"/>
</dbReference>
<gene>
    <name evidence="8" type="ORF">V8G54_004192</name>
</gene>
<dbReference type="GO" id="GO:0009813">
    <property type="term" value="P:flavonoid biosynthetic process"/>
    <property type="evidence" value="ECO:0007669"/>
    <property type="project" value="UniProtKB-KW"/>
</dbReference>
<dbReference type="GO" id="GO:0016616">
    <property type="term" value="F:oxidoreductase activity, acting on the CH-OH group of donors, NAD or NADP as acceptor"/>
    <property type="evidence" value="ECO:0007669"/>
    <property type="project" value="InterPro"/>
</dbReference>
<dbReference type="InterPro" id="IPR050425">
    <property type="entry name" value="NAD(P)_dehydrat-like"/>
</dbReference>
<dbReference type="GO" id="GO:0033729">
    <property type="term" value="F:anthocyanidin reductase activity"/>
    <property type="evidence" value="ECO:0007669"/>
    <property type="project" value="TreeGrafter"/>
</dbReference>
<evidence type="ECO:0000259" key="6">
    <source>
        <dbReference type="Pfam" id="PF01073"/>
    </source>
</evidence>
<proteinExistence type="inferred from homology"/>
<dbReference type="InterPro" id="IPR036291">
    <property type="entry name" value="NAD(P)-bd_dom_sf"/>
</dbReference>
<protein>
    <recommendedName>
        <fullName evidence="10">Anthocyanidin reductase</fullName>
    </recommendedName>
</protein>
<organism evidence="8 9">
    <name type="scientific">Vigna mungo</name>
    <name type="common">Black gram</name>
    <name type="synonym">Phaseolus mungo</name>
    <dbReference type="NCBI Taxonomy" id="3915"/>
    <lineage>
        <taxon>Eukaryota</taxon>
        <taxon>Viridiplantae</taxon>
        <taxon>Streptophyta</taxon>
        <taxon>Embryophyta</taxon>
        <taxon>Tracheophyta</taxon>
        <taxon>Spermatophyta</taxon>
        <taxon>Magnoliopsida</taxon>
        <taxon>eudicotyledons</taxon>
        <taxon>Gunneridae</taxon>
        <taxon>Pentapetalae</taxon>
        <taxon>rosids</taxon>
        <taxon>fabids</taxon>
        <taxon>Fabales</taxon>
        <taxon>Fabaceae</taxon>
        <taxon>Papilionoideae</taxon>
        <taxon>50 kb inversion clade</taxon>
        <taxon>NPAAA clade</taxon>
        <taxon>indigoferoid/millettioid clade</taxon>
        <taxon>Phaseoleae</taxon>
        <taxon>Vigna</taxon>
    </lineage>
</organism>
<dbReference type="Pfam" id="PF01073">
    <property type="entry name" value="3Beta_HSD"/>
    <property type="match status" value="1"/>
</dbReference>
<sequence length="625" mass="68427">MEKKGNGKKVCVIGGSGFMASLLINQMLQKGYAVNTTVRDPGNPNKISHLLELQSLGKLEIFGADLRVEEDFDAPISGCELVFQFATPANFASEDPENDMIKPAILGVLNVLKACARAKEVKRVILTSSTAAVTVNKLNGTDLVMDESNWTDVEYLRTAKPHALEEKAAWKFAEENHIDLITVIPTLTTGPSITHDIPTSVVLATSLITGNDFFLKAFKDIQLLSGSISITHVDDICRAHVFLAEKESASGRYIVCAHNTSIPELAKFLRKRYPQFQIPTEFDDMPSKAKFVISSEKLVKEGFRFKHGIEEIFEHSLDYLGSGTGFMGSCLVKQLLQKGYAVNTTVRDPENTKKIYHLLALQSLGELNIFGADLTSEKDFDAPIAGCELVFQLATPVNFASEDPENDMIKPAISGVLNVLKACARAKGVKRVILTSSAAAVTINPVKETGLVMDESNWTDVEFLSTAKPPTWNHMDLITVIPTLTTGPSLTPDIPSSVGLATSLITGNDFLINALKGMQFLSGSISITHVEDICRAHIFVAEKESASGRYIVSAHSTSVPELAKFLSKRYPQYKVPTEFDDCPSKAKLTISSEKLVKEGFSFKYGIEEIYDQTLEYLKSKGALKN</sequence>
<dbReference type="Pfam" id="PF01370">
    <property type="entry name" value="Epimerase"/>
    <property type="match status" value="1"/>
</dbReference>
<dbReference type="PANTHER" id="PTHR10366">
    <property type="entry name" value="NAD DEPENDENT EPIMERASE/DEHYDRATASE"/>
    <property type="match status" value="1"/>
</dbReference>
<evidence type="ECO:0000313" key="8">
    <source>
        <dbReference type="EMBL" id="WVZ25648.1"/>
    </source>
</evidence>
<comment type="pathway">
    <text evidence="1">Secondary metabolite biosynthesis; flavonoid biosynthesis.</text>
</comment>
<evidence type="ECO:0000313" key="9">
    <source>
        <dbReference type="Proteomes" id="UP001374535"/>
    </source>
</evidence>
<dbReference type="PANTHER" id="PTHR10366:SF288">
    <property type="entry name" value="ANTHOCYANIDIN REDUCTASE"/>
    <property type="match status" value="1"/>
</dbReference>
<name>A0AAQ3PC83_VIGMU</name>
<dbReference type="FunFam" id="3.40.50.720:FF:000085">
    <property type="entry name" value="Dihydroflavonol reductase"/>
    <property type="match status" value="2"/>
</dbReference>
<dbReference type="AlphaFoldDB" id="A0AAQ3PC83"/>
<evidence type="ECO:0000256" key="1">
    <source>
        <dbReference type="ARBA" id="ARBA00004966"/>
    </source>
</evidence>
<comment type="similarity">
    <text evidence="5">Belongs to the NAD(P)-dependent epimerase/dehydratase family. Dihydroflavonol-4-reductase subfamily.</text>
</comment>
<feature type="domain" description="NAD-dependent epimerase/dehydratase" evidence="7">
    <location>
        <begin position="10"/>
        <end position="252"/>
    </location>
</feature>
<evidence type="ECO:0008006" key="10">
    <source>
        <dbReference type="Google" id="ProtNLM"/>
    </source>
</evidence>
<reference evidence="8 9" key="1">
    <citation type="journal article" date="2023" name="Life. Sci Alliance">
        <title>Evolutionary insights into 3D genome organization and epigenetic landscape of Vigna mungo.</title>
        <authorList>
            <person name="Junaid A."/>
            <person name="Singh B."/>
            <person name="Bhatia S."/>
        </authorList>
    </citation>
    <scope>NUCLEOTIDE SEQUENCE [LARGE SCALE GENOMIC DNA]</scope>
    <source>
        <strain evidence="8">Urdbean</strain>
    </source>
</reference>
<feature type="domain" description="3-beta hydroxysteroid dehydrogenase/isomerase" evidence="6">
    <location>
        <begin position="323"/>
        <end position="456"/>
    </location>
</feature>
<dbReference type="InterPro" id="IPR001509">
    <property type="entry name" value="Epimerase_deHydtase"/>
</dbReference>
<evidence type="ECO:0000259" key="7">
    <source>
        <dbReference type="Pfam" id="PF01370"/>
    </source>
</evidence>
<keyword evidence="2" id="KW-0521">NADP</keyword>